<protein>
    <submittedName>
        <fullName evidence="1">Uncharacterized protein</fullName>
    </submittedName>
</protein>
<name>A0AAQ4DTP1_AMBAM</name>
<comment type="caution">
    <text evidence="1">The sequence shown here is derived from an EMBL/GenBank/DDBJ whole genome shotgun (WGS) entry which is preliminary data.</text>
</comment>
<reference evidence="1 2" key="1">
    <citation type="journal article" date="2023" name="Arcadia Sci">
        <title>De novo assembly of a long-read Amblyomma americanum tick genome.</title>
        <authorList>
            <person name="Chou S."/>
            <person name="Poskanzer K.E."/>
            <person name="Rollins M."/>
            <person name="Thuy-Boun P.S."/>
        </authorList>
    </citation>
    <scope>NUCLEOTIDE SEQUENCE [LARGE SCALE GENOMIC DNA]</scope>
    <source>
        <strain evidence="1">F_SG_1</strain>
        <tissue evidence="1">Salivary glands</tissue>
    </source>
</reference>
<gene>
    <name evidence="1" type="ORF">V5799_031562</name>
</gene>
<evidence type="ECO:0000313" key="1">
    <source>
        <dbReference type="EMBL" id="KAK8765831.1"/>
    </source>
</evidence>
<dbReference type="AlphaFoldDB" id="A0AAQ4DTP1"/>
<dbReference type="EMBL" id="JARKHS020026980">
    <property type="protein sequence ID" value="KAK8765831.1"/>
    <property type="molecule type" value="Genomic_DNA"/>
</dbReference>
<evidence type="ECO:0000313" key="2">
    <source>
        <dbReference type="Proteomes" id="UP001321473"/>
    </source>
</evidence>
<sequence length="69" mass="7478">MTATLDSCSKPTSDKIIKIKQFYFRFPITSARTCGTAALKASGNIETIVVLFGALHEGGLQRDEARDEG</sequence>
<dbReference type="Proteomes" id="UP001321473">
    <property type="component" value="Unassembled WGS sequence"/>
</dbReference>
<keyword evidence="2" id="KW-1185">Reference proteome</keyword>
<organism evidence="1 2">
    <name type="scientific">Amblyomma americanum</name>
    <name type="common">Lone star tick</name>
    <dbReference type="NCBI Taxonomy" id="6943"/>
    <lineage>
        <taxon>Eukaryota</taxon>
        <taxon>Metazoa</taxon>
        <taxon>Ecdysozoa</taxon>
        <taxon>Arthropoda</taxon>
        <taxon>Chelicerata</taxon>
        <taxon>Arachnida</taxon>
        <taxon>Acari</taxon>
        <taxon>Parasitiformes</taxon>
        <taxon>Ixodida</taxon>
        <taxon>Ixodoidea</taxon>
        <taxon>Ixodidae</taxon>
        <taxon>Amblyomminae</taxon>
        <taxon>Amblyomma</taxon>
    </lineage>
</organism>
<accession>A0AAQ4DTP1</accession>
<proteinExistence type="predicted"/>